<dbReference type="SUPFAM" id="SSF52200">
    <property type="entry name" value="Toll/Interleukin receptor TIR domain"/>
    <property type="match status" value="1"/>
</dbReference>
<protein>
    <recommendedName>
        <fullName evidence="1">TIR domain-containing protein</fullName>
    </recommendedName>
</protein>
<evidence type="ECO:0000259" key="1">
    <source>
        <dbReference type="Pfam" id="PF13676"/>
    </source>
</evidence>
<organism evidence="2 3">
    <name type="scientific">Candidatus Scalindua rubra</name>
    <dbReference type="NCBI Taxonomy" id="1872076"/>
    <lineage>
        <taxon>Bacteria</taxon>
        <taxon>Pseudomonadati</taxon>
        <taxon>Planctomycetota</taxon>
        <taxon>Candidatus Brocadiia</taxon>
        <taxon>Candidatus Brocadiales</taxon>
        <taxon>Candidatus Scalinduaceae</taxon>
        <taxon>Candidatus Scalindua</taxon>
    </lineage>
</organism>
<gene>
    <name evidence="2" type="ORF">SCARUB_03487</name>
</gene>
<reference evidence="2 3" key="1">
    <citation type="submission" date="2016-07" db="EMBL/GenBank/DDBJ databases">
        <title>Draft genome of Scalindua rubra, obtained from a brine-seawater interface in the Red Sea, sheds light on salt adaptation in anammox bacteria.</title>
        <authorList>
            <person name="Speth D.R."/>
            <person name="Lagkouvardos I."/>
            <person name="Wang Y."/>
            <person name="Qian P.-Y."/>
            <person name="Dutilh B.E."/>
            <person name="Jetten M.S."/>
        </authorList>
    </citation>
    <scope>NUCLEOTIDE SEQUENCE [LARGE SCALE GENOMIC DNA]</scope>
    <source>
        <strain evidence="2">BSI-1</strain>
    </source>
</reference>
<evidence type="ECO:0000313" key="3">
    <source>
        <dbReference type="Proteomes" id="UP000094056"/>
    </source>
</evidence>
<dbReference type="Pfam" id="PF13676">
    <property type="entry name" value="TIR_2"/>
    <property type="match status" value="1"/>
</dbReference>
<comment type="caution">
    <text evidence="2">The sequence shown here is derived from an EMBL/GenBank/DDBJ whole genome shotgun (WGS) entry which is preliminary data.</text>
</comment>
<accession>A0A1E3X753</accession>
<feature type="domain" description="TIR" evidence="1">
    <location>
        <begin position="1"/>
        <end position="97"/>
    </location>
</feature>
<proteinExistence type="predicted"/>
<dbReference type="EMBL" id="MAYW01000121">
    <property type="protein sequence ID" value="ODS31389.1"/>
    <property type="molecule type" value="Genomic_DNA"/>
</dbReference>
<dbReference type="InterPro" id="IPR000157">
    <property type="entry name" value="TIR_dom"/>
</dbReference>
<dbReference type="Proteomes" id="UP000094056">
    <property type="component" value="Unassembled WGS sequence"/>
</dbReference>
<sequence>MDTKTILPGQRWRVAIREAIRTSNFVLALLSSNSVTKRGYVQKEIREALDIIDQLPDSRSFLIPVRLEICSPEHERLEEIHRVDLFASWEKGMEKILSTIGVSPPIELGYVDKLDAHVTNLRFFESGYYKKAPKKFTYQNTIRRHIWPLDTIQIHLIPPCLPVRRMPACRTDRAGGPSGMLF</sequence>
<dbReference type="Gene3D" id="3.40.50.10140">
    <property type="entry name" value="Toll/interleukin-1 receptor homology (TIR) domain"/>
    <property type="match status" value="1"/>
</dbReference>
<dbReference type="GO" id="GO:0007165">
    <property type="term" value="P:signal transduction"/>
    <property type="evidence" value="ECO:0007669"/>
    <property type="project" value="InterPro"/>
</dbReference>
<evidence type="ECO:0000313" key="2">
    <source>
        <dbReference type="EMBL" id="ODS31389.1"/>
    </source>
</evidence>
<dbReference type="InterPro" id="IPR035897">
    <property type="entry name" value="Toll_tir_struct_dom_sf"/>
</dbReference>
<dbReference type="AlphaFoldDB" id="A0A1E3X753"/>
<name>A0A1E3X753_9BACT</name>